<dbReference type="Proteomes" id="UP000286246">
    <property type="component" value="Unassembled WGS sequence"/>
</dbReference>
<dbReference type="AlphaFoldDB" id="A0A420B6G5"/>
<reference evidence="3 4" key="1">
    <citation type="submission" date="2018-09" db="EMBL/GenBank/DDBJ databases">
        <title>Genomic Encyclopedia of Type Strains, Phase III (KMG-III): the genomes of soil and plant-associated and newly described type strains.</title>
        <authorList>
            <person name="Whitman W."/>
        </authorList>
    </citation>
    <scope>NUCLEOTIDE SEQUENCE [LARGE SCALE GENOMIC DNA]</scope>
    <source>
        <strain evidence="3 4">CECT 7938</strain>
    </source>
</reference>
<protein>
    <submittedName>
        <fullName evidence="3">Uncharacterized protein YndB with AHSA1/START domain</fullName>
    </submittedName>
</protein>
<comment type="similarity">
    <text evidence="1">Belongs to the AHA1 family.</text>
</comment>
<accession>A0A420B6G5</accession>
<evidence type="ECO:0000259" key="2">
    <source>
        <dbReference type="Pfam" id="PF08327"/>
    </source>
</evidence>
<organism evidence="3 4">
    <name type="scientific">Sphingobacterium detergens</name>
    <dbReference type="NCBI Taxonomy" id="1145106"/>
    <lineage>
        <taxon>Bacteria</taxon>
        <taxon>Pseudomonadati</taxon>
        <taxon>Bacteroidota</taxon>
        <taxon>Sphingobacteriia</taxon>
        <taxon>Sphingobacteriales</taxon>
        <taxon>Sphingobacteriaceae</taxon>
        <taxon>Sphingobacterium</taxon>
    </lineage>
</organism>
<gene>
    <name evidence="3" type="ORF">DFQ12_2612</name>
</gene>
<dbReference type="OrthoDB" id="2364866at2"/>
<proteinExistence type="inferred from homology"/>
<evidence type="ECO:0000256" key="1">
    <source>
        <dbReference type="ARBA" id="ARBA00006817"/>
    </source>
</evidence>
<dbReference type="Pfam" id="PF08327">
    <property type="entry name" value="AHSA1"/>
    <property type="match status" value="1"/>
</dbReference>
<name>A0A420B6G5_SPHD1</name>
<sequence length="148" mass="16890">MEKLTAKASIQIQKPINEVFEAIVDPNKMNHYFIKSSTGRLETGKTVEWNFPEFPDSFPVTGKTIRPDDYISFDWSGGLANQLVEISLSSFGEGSTVVKITEHEMNNDEEGILIMMRQTEGWANFLACMKAYLEYNINLRKGAFDFMF</sequence>
<feature type="domain" description="Activator of Hsp90 ATPase homologue 1/2-like C-terminal" evidence="2">
    <location>
        <begin position="15"/>
        <end position="134"/>
    </location>
</feature>
<evidence type="ECO:0000313" key="3">
    <source>
        <dbReference type="EMBL" id="RKE52376.1"/>
    </source>
</evidence>
<keyword evidence="4" id="KW-1185">Reference proteome</keyword>
<evidence type="ECO:0000313" key="4">
    <source>
        <dbReference type="Proteomes" id="UP000286246"/>
    </source>
</evidence>
<dbReference type="RefSeq" id="WP_077437466.1">
    <property type="nucleotide sequence ID" value="NZ_RAPY01000002.1"/>
</dbReference>
<dbReference type="InterPro" id="IPR023393">
    <property type="entry name" value="START-like_dom_sf"/>
</dbReference>
<dbReference type="InterPro" id="IPR013538">
    <property type="entry name" value="ASHA1/2-like_C"/>
</dbReference>
<comment type="caution">
    <text evidence="3">The sequence shown here is derived from an EMBL/GenBank/DDBJ whole genome shotgun (WGS) entry which is preliminary data.</text>
</comment>
<dbReference type="Gene3D" id="3.30.530.20">
    <property type="match status" value="1"/>
</dbReference>
<dbReference type="EMBL" id="RAPY01000002">
    <property type="protein sequence ID" value="RKE52376.1"/>
    <property type="molecule type" value="Genomic_DNA"/>
</dbReference>
<dbReference type="SUPFAM" id="SSF55961">
    <property type="entry name" value="Bet v1-like"/>
    <property type="match status" value="1"/>
</dbReference>